<dbReference type="InterPro" id="IPR006330">
    <property type="entry name" value="Ado/ade_deaminase"/>
</dbReference>
<protein>
    <submittedName>
        <fullName evidence="5">Adenosine deaminase</fullName>
    </submittedName>
</protein>
<dbReference type="PANTHER" id="PTHR43114:SF7">
    <property type="entry name" value="ADENOSINE DEAMINASE DOMAIN-CONTAINING PROTEIN"/>
    <property type="match status" value="1"/>
</dbReference>
<accession>A0ABR1KT31</accession>
<keyword evidence="6" id="KW-1185">Reference proteome</keyword>
<gene>
    <name evidence="5" type="ORF">IWZ03DRAFT_310612</name>
</gene>
<feature type="domain" description="Adenosine deaminase" evidence="4">
    <location>
        <begin position="22"/>
        <end position="359"/>
    </location>
</feature>
<reference evidence="5 6" key="1">
    <citation type="submission" date="2024-04" db="EMBL/GenBank/DDBJ databases">
        <title>Phyllosticta paracitricarpa is synonymous to the EU quarantine fungus P. citricarpa based on phylogenomic analyses.</title>
        <authorList>
            <consortium name="Lawrence Berkeley National Laboratory"/>
            <person name="Van Ingen-Buijs V.A."/>
            <person name="Van Westerhoven A.C."/>
            <person name="Haridas S."/>
            <person name="Skiadas P."/>
            <person name="Martin F."/>
            <person name="Groenewald J.Z."/>
            <person name="Crous P.W."/>
            <person name="Seidl M.F."/>
        </authorList>
    </citation>
    <scope>NUCLEOTIDE SEQUENCE [LARGE SCALE GENOMIC DNA]</scope>
    <source>
        <strain evidence="5 6">CBS 123371</strain>
    </source>
</reference>
<comment type="caution">
    <text evidence="5">The sequence shown here is derived from an EMBL/GenBank/DDBJ whole genome shotgun (WGS) entry which is preliminary data.</text>
</comment>
<dbReference type="InterPro" id="IPR001365">
    <property type="entry name" value="A_deaminase_dom"/>
</dbReference>
<dbReference type="PANTHER" id="PTHR43114">
    <property type="entry name" value="ADENINE DEAMINASE"/>
    <property type="match status" value="1"/>
</dbReference>
<dbReference type="SUPFAM" id="SSF51556">
    <property type="entry name" value="Metallo-dependent hydrolases"/>
    <property type="match status" value="1"/>
</dbReference>
<sequence length="368" mass="40127">MADDDDDNTKPTNLTAFITAMPKLDLHVHIEGTLTPELRWALATRNRIPLPYSTASALRASYNNLYASLRSDGSNALPLFLSHYYAGMDVLRAEPDFYDLAMAFLRACAASNVRYVEPFFDVQAHTRRGVPAAAVLDGLLRAKHDAARLLPGVRCNFVLCFLRDEPAAAADAAYDVAAPYAHRLFVGVGIDSDERGNPPAKFDDLFRRARADGLKVTAHCDVNQVNGHAHIAQAVCEVGGGGGLDRIDHGVNAGEKPELIAAIRKRGIGLTICPQAYVIAKEARWGQWVRTLVDAGVKVTIGSDDPAYMHGMGTADNMVLAAEACKLDRDEVVQLVRNAIDICWADLDVKKELGSELEKFVKEWKGQS</sequence>
<proteinExistence type="predicted"/>
<name>A0ABR1KT31_9PEZI</name>
<dbReference type="NCBIfam" id="TIGR01430">
    <property type="entry name" value="aden_deam"/>
    <property type="match status" value="1"/>
</dbReference>
<keyword evidence="3" id="KW-0378">Hydrolase</keyword>
<keyword evidence="2" id="KW-0479">Metal-binding</keyword>
<evidence type="ECO:0000313" key="6">
    <source>
        <dbReference type="Proteomes" id="UP001363622"/>
    </source>
</evidence>
<organism evidence="5 6">
    <name type="scientific">Phyllosticta citriasiana</name>
    <dbReference type="NCBI Taxonomy" id="595635"/>
    <lineage>
        <taxon>Eukaryota</taxon>
        <taxon>Fungi</taxon>
        <taxon>Dikarya</taxon>
        <taxon>Ascomycota</taxon>
        <taxon>Pezizomycotina</taxon>
        <taxon>Dothideomycetes</taxon>
        <taxon>Dothideomycetes incertae sedis</taxon>
        <taxon>Botryosphaeriales</taxon>
        <taxon>Phyllostictaceae</taxon>
        <taxon>Phyllosticta</taxon>
    </lineage>
</organism>
<dbReference type="Gene3D" id="3.20.20.140">
    <property type="entry name" value="Metal-dependent hydrolases"/>
    <property type="match status" value="1"/>
</dbReference>
<evidence type="ECO:0000313" key="5">
    <source>
        <dbReference type="EMBL" id="KAK7517951.1"/>
    </source>
</evidence>
<dbReference type="Pfam" id="PF00962">
    <property type="entry name" value="A_deaminase"/>
    <property type="match status" value="1"/>
</dbReference>
<dbReference type="EMBL" id="JBBPHU010000005">
    <property type="protein sequence ID" value="KAK7517951.1"/>
    <property type="molecule type" value="Genomic_DNA"/>
</dbReference>
<evidence type="ECO:0000256" key="3">
    <source>
        <dbReference type="ARBA" id="ARBA00022801"/>
    </source>
</evidence>
<dbReference type="InterPro" id="IPR032466">
    <property type="entry name" value="Metal_Hydrolase"/>
</dbReference>
<evidence type="ECO:0000256" key="2">
    <source>
        <dbReference type="ARBA" id="ARBA00022723"/>
    </source>
</evidence>
<evidence type="ECO:0000259" key="4">
    <source>
        <dbReference type="Pfam" id="PF00962"/>
    </source>
</evidence>
<evidence type="ECO:0000256" key="1">
    <source>
        <dbReference type="ARBA" id="ARBA00001947"/>
    </source>
</evidence>
<dbReference type="Proteomes" id="UP001363622">
    <property type="component" value="Unassembled WGS sequence"/>
</dbReference>
<comment type="cofactor">
    <cofactor evidence="1">
        <name>Zn(2+)</name>
        <dbReference type="ChEBI" id="CHEBI:29105"/>
    </cofactor>
</comment>